<evidence type="ECO:0000256" key="7">
    <source>
        <dbReference type="ARBA" id="ARBA00022692"/>
    </source>
</evidence>
<gene>
    <name evidence="27" type="primary">chl1a</name>
</gene>
<protein>
    <recommendedName>
        <fullName evidence="21">Neural cell adhesion molecule L1</fullName>
    </recommendedName>
</protein>
<dbReference type="FunFam" id="2.60.40.10:FF:000063">
    <property type="entry name" value="neural cell adhesion molecule L1"/>
    <property type="match status" value="1"/>
</dbReference>
<dbReference type="GO" id="GO:0007411">
    <property type="term" value="P:axon guidance"/>
    <property type="evidence" value="ECO:0007669"/>
    <property type="project" value="TreeGrafter"/>
</dbReference>
<keyword evidence="17" id="KW-0966">Cell projection</keyword>
<keyword evidence="28" id="KW-1185">Reference proteome</keyword>
<keyword evidence="5" id="KW-1003">Cell membrane</keyword>
<keyword evidence="14 23" id="KW-0472">Membrane</keyword>
<dbReference type="FunFam" id="2.60.40.10:FF:000057">
    <property type="entry name" value="neural cell adhesion molecule L1"/>
    <property type="match status" value="1"/>
</dbReference>
<evidence type="ECO:0000256" key="12">
    <source>
        <dbReference type="ARBA" id="ARBA00022902"/>
    </source>
</evidence>
<keyword evidence="15" id="KW-1015">Disulfide bond</keyword>
<feature type="domain" description="Ig-like" evidence="25">
    <location>
        <begin position="127"/>
        <end position="214"/>
    </location>
</feature>
<dbReference type="RefSeq" id="XP_028848940.1">
    <property type="nucleotide sequence ID" value="XM_028993107.1"/>
</dbReference>
<comment type="similarity">
    <text evidence="3">Belongs to the immunoglobulin superfamily. L1/neurofascin/NgCAM family.</text>
</comment>
<evidence type="ECO:0000256" key="15">
    <source>
        <dbReference type="ARBA" id="ARBA00023157"/>
    </source>
</evidence>
<evidence type="ECO:0000256" key="6">
    <source>
        <dbReference type="ARBA" id="ARBA00022553"/>
    </source>
</evidence>
<keyword evidence="8 24" id="KW-0732">Signal</keyword>
<evidence type="ECO:0000256" key="17">
    <source>
        <dbReference type="ARBA" id="ARBA00023273"/>
    </source>
</evidence>
<dbReference type="GO" id="GO:0005886">
    <property type="term" value="C:plasma membrane"/>
    <property type="evidence" value="ECO:0007669"/>
    <property type="project" value="UniProtKB-SubCell"/>
</dbReference>
<dbReference type="SMART" id="SM00409">
    <property type="entry name" value="IG"/>
    <property type="match status" value="6"/>
</dbReference>
<evidence type="ECO:0000256" key="20">
    <source>
        <dbReference type="ARBA" id="ARBA00063896"/>
    </source>
</evidence>
<dbReference type="PROSITE" id="PS50853">
    <property type="entry name" value="FN3"/>
    <property type="match status" value="4"/>
</dbReference>
<feature type="transmembrane region" description="Helical" evidence="23">
    <location>
        <begin position="1184"/>
        <end position="1206"/>
    </location>
</feature>
<dbReference type="InterPro" id="IPR003598">
    <property type="entry name" value="Ig_sub2"/>
</dbReference>
<dbReference type="RefSeq" id="XP_028848936.1">
    <property type="nucleotide sequence ID" value="XM_028993103.1"/>
</dbReference>
<keyword evidence="16" id="KW-0325">Glycoprotein</keyword>
<evidence type="ECO:0000256" key="5">
    <source>
        <dbReference type="ARBA" id="ARBA00022475"/>
    </source>
</evidence>
<dbReference type="PANTHER" id="PTHR44170">
    <property type="entry name" value="PROTEIN SIDEKICK"/>
    <property type="match status" value="1"/>
</dbReference>
<dbReference type="SMART" id="SM00060">
    <property type="entry name" value="FN3"/>
    <property type="match status" value="5"/>
</dbReference>
<evidence type="ECO:0000256" key="9">
    <source>
        <dbReference type="ARBA" id="ARBA00022737"/>
    </source>
</evidence>
<feature type="domain" description="Fibronectin type-III" evidence="26">
    <location>
        <begin position="927"/>
        <end position="1033"/>
    </location>
</feature>
<dbReference type="InterPro" id="IPR003961">
    <property type="entry name" value="FN3_dom"/>
</dbReference>
<organism evidence="27 28">
    <name type="scientific">Denticeps clupeoides</name>
    <name type="common">denticle herring</name>
    <dbReference type="NCBI Taxonomy" id="299321"/>
    <lineage>
        <taxon>Eukaryota</taxon>
        <taxon>Metazoa</taxon>
        <taxon>Chordata</taxon>
        <taxon>Craniata</taxon>
        <taxon>Vertebrata</taxon>
        <taxon>Euteleostomi</taxon>
        <taxon>Actinopterygii</taxon>
        <taxon>Neopterygii</taxon>
        <taxon>Teleostei</taxon>
        <taxon>Clupei</taxon>
        <taxon>Clupeiformes</taxon>
        <taxon>Denticipitoidei</taxon>
        <taxon>Denticipitidae</taxon>
        <taxon>Denticeps</taxon>
    </lineage>
</organism>
<keyword evidence="10" id="KW-0221">Differentiation</keyword>
<dbReference type="GO" id="GO:0030426">
    <property type="term" value="C:growth cone"/>
    <property type="evidence" value="ECO:0007669"/>
    <property type="project" value="UniProtKB-SubCell"/>
</dbReference>
<feature type="signal peptide" evidence="24">
    <location>
        <begin position="1"/>
        <end position="21"/>
    </location>
</feature>
<feature type="domain" description="Ig-like" evidence="25">
    <location>
        <begin position="433"/>
        <end position="520"/>
    </location>
</feature>
<dbReference type="InterPro" id="IPR013098">
    <property type="entry name" value="Ig_I-set"/>
</dbReference>
<dbReference type="GeneID" id="114797868"/>
<keyword evidence="9" id="KW-0677">Repeat</keyword>
<evidence type="ECO:0000256" key="2">
    <source>
        <dbReference type="ARBA" id="ARBA00004624"/>
    </source>
</evidence>
<dbReference type="SMART" id="SM00408">
    <property type="entry name" value="IGc2"/>
    <property type="match status" value="5"/>
</dbReference>
<dbReference type="PANTHER" id="PTHR44170:SF45">
    <property type="entry name" value="NEURAL CELL ADHESION MOLECULE L1-LIKE PROTEIN ISOFORM X1"/>
    <property type="match status" value="1"/>
</dbReference>
<evidence type="ECO:0000256" key="21">
    <source>
        <dbReference type="ARBA" id="ARBA00074488"/>
    </source>
</evidence>
<dbReference type="Pfam" id="PF13882">
    <property type="entry name" value="Bravo_FIGEY"/>
    <property type="match status" value="1"/>
</dbReference>
<keyword evidence="6" id="KW-0597">Phosphoprotein</keyword>
<evidence type="ECO:0000256" key="3">
    <source>
        <dbReference type="ARBA" id="ARBA00008588"/>
    </source>
</evidence>
<dbReference type="SUPFAM" id="SSF48726">
    <property type="entry name" value="Immunoglobulin"/>
    <property type="match status" value="6"/>
</dbReference>
<dbReference type="FunFam" id="2.60.40.10:FF:000005">
    <property type="entry name" value="Neuronal cell adhesion molecule"/>
    <property type="match status" value="1"/>
</dbReference>
<keyword evidence="11" id="KW-0130">Cell adhesion</keyword>
<dbReference type="Ensembl" id="ENSDCDT00010021867.1">
    <property type="protein sequence ID" value="ENSDCDP00010020526.1"/>
    <property type="gene ID" value="ENSDCDG00010008073.1"/>
</dbReference>
<reference evidence="27" key="2">
    <citation type="submission" date="2025-08" db="UniProtKB">
        <authorList>
            <consortium name="Ensembl"/>
        </authorList>
    </citation>
    <scope>IDENTIFICATION</scope>
</reference>
<reference evidence="27 28" key="1">
    <citation type="submission" date="2020-06" db="EMBL/GenBank/DDBJ databases">
        <authorList>
            <consortium name="Wellcome Sanger Institute Data Sharing"/>
        </authorList>
    </citation>
    <scope>NUCLEOTIDE SEQUENCE [LARGE SCALE GENOMIC DNA]</scope>
</reference>
<evidence type="ECO:0000256" key="11">
    <source>
        <dbReference type="ARBA" id="ARBA00022889"/>
    </source>
</evidence>
<feature type="domain" description="Fibronectin type-III" evidence="26">
    <location>
        <begin position="824"/>
        <end position="926"/>
    </location>
</feature>
<dbReference type="PROSITE" id="PS50835">
    <property type="entry name" value="IG_LIKE"/>
    <property type="match status" value="6"/>
</dbReference>
<dbReference type="RefSeq" id="XP_028848938.1">
    <property type="nucleotide sequence ID" value="XM_028993105.1"/>
</dbReference>
<evidence type="ECO:0000256" key="23">
    <source>
        <dbReference type="SAM" id="Phobius"/>
    </source>
</evidence>
<dbReference type="RefSeq" id="XP_028848939.1">
    <property type="nucleotide sequence ID" value="XM_028993106.1"/>
</dbReference>
<dbReference type="FunFam" id="2.60.40.10:FF:000028">
    <property type="entry name" value="Neuronal cell adhesion molecule"/>
    <property type="match status" value="1"/>
</dbReference>
<dbReference type="Pfam" id="PF07679">
    <property type="entry name" value="I-set"/>
    <property type="match status" value="2"/>
</dbReference>
<dbReference type="Proteomes" id="UP000694580">
    <property type="component" value="Chromosome 10"/>
</dbReference>
<dbReference type="RefSeq" id="XP_028848937.1">
    <property type="nucleotide sequence ID" value="XM_028993104.1"/>
</dbReference>
<evidence type="ECO:0000256" key="8">
    <source>
        <dbReference type="ARBA" id="ARBA00022729"/>
    </source>
</evidence>
<name>A0AAY4BKD9_9TELE</name>
<dbReference type="RefSeq" id="XP_028848941.1">
    <property type="nucleotide sequence ID" value="XM_028993108.1"/>
</dbReference>
<dbReference type="InterPro" id="IPR003599">
    <property type="entry name" value="Ig_sub"/>
</dbReference>
<evidence type="ECO:0000256" key="24">
    <source>
        <dbReference type="SAM" id="SignalP"/>
    </source>
</evidence>
<dbReference type="RefSeq" id="XP_028848935.1">
    <property type="nucleotide sequence ID" value="XM_028993102.1"/>
</dbReference>
<dbReference type="InterPro" id="IPR013783">
    <property type="entry name" value="Ig-like_fold"/>
</dbReference>
<feature type="domain" description="Fibronectin type-III" evidence="26">
    <location>
        <begin position="626"/>
        <end position="721"/>
    </location>
</feature>
<evidence type="ECO:0000256" key="14">
    <source>
        <dbReference type="ARBA" id="ARBA00023136"/>
    </source>
</evidence>
<dbReference type="GO" id="GO:0007420">
    <property type="term" value="P:brain development"/>
    <property type="evidence" value="ECO:0007669"/>
    <property type="project" value="TreeGrafter"/>
</dbReference>
<feature type="region of interest" description="Disordered" evidence="22">
    <location>
        <begin position="705"/>
        <end position="727"/>
    </location>
</feature>
<evidence type="ECO:0000256" key="1">
    <source>
        <dbReference type="ARBA" id="ARBA00004251"/>
    </source>
</evidence>
<keyword evidence="13 23" id="KW-1133">Transmembrane helix</keyword>
<dbReference type="SUPFAM" id="SSF49265">
    <property type="entry name" value="Fibronectin type III"/>
    <property type="match status" value="3"/>
</dbReference>
<dbReference type="Gene3D" id="2.60.40.10">
    <property type="entry name" value="Immunoglobulins"/>
    <property type="match status" value="11"/>
</dbReference>
<evidence type="ECO:0000256" key="10">
    <source>
        <dbReference type="ARBA" id="ARBA00022782"/>
    </source>
</evidence>
<dbReference type="RefSeq" id="XP_028848942.1">
    <property type="nucleotide sequence ID" value="XM_028993109.1"/>
</dbReference>
<feature type="domain" description="Ig-like" evidence="25">
    <location>
        <begin position="248"/>
        <end position="335"/>
    </location>
</feature>
<evidence type="ECO:0000313" key="28">
    <source>
        <dbReference type="Proteomes" id="UP000694580"/>
    </source>
</evidence>
<comment type="subcellular location">
    <subcellularLocation>
        <location evidence="1">Cell membrane</location>
        <topology evidence="1">Single-pass type I membrane protein</topology>
    </subcellularLocation>
    <subcellularLocation>
        <location evidence="2">Cell projection</location>
        <location evidence="2">Growth cone</location>
    </subcellularLocation>
</comment>
<feature type="domain" description="Ig-like" evidence="25">
    <location>
        <begin position="524"/>
        <end position="619"/>
    </location>
</feature>
<feature type="compositionally biased region" description="Polar residues" evidence="22">
    <location>
        <begin position="708"/>
        <end position="723"/>
    </location>
</feature>
<comment type="function">
    <text evidence="19">Neural cell adhesion molecule involved in the dynamics of cell adhesion and in the generation of transmembrane signals at tyrosine kinase receptors. During brain development, critical in multiple processes, including neuronal migration, axonal growth and fasciculation, and synaptogenesis. In the mature brain, plays a role in the dynamics of neuronal structure and function, including synaptic plasticity.</text>
</comment>
<comment type="subunit">
    <text evidence="20">Interacts with SHTN1; the interaction occurs in axonal growth cones. Interacts with isoform 2 of BSG.</text>
</comment>
<feature type="domain" description="Ig-like" evidence="25">
    <location>
        <begin position="340"/>
        <end position="427"/>
    </location>
</feature>
<evidence type="ECO:0000256" key="19">
    <source>
        <dbReference type="ARBA" id="ARBA00060042"/>
    </source>
</evidence>
<evidence type="ECO:0000259" key="25">
    <source>
        <dbReference type="PROSITE" id="PS50835"/>
    </source>
</evidence>
<evidence type="ECO:0000256" key="4">
    <source>
        <dbReference type="ARBA" id="ARBA00022473"/>
    </source>
</evidence>
<dbReference type="InterPro" id="IPR036116">
    <property type="entry name" value="FN3_sf"/>
</dbReference>
<keyword evidence="18" id="KW-0393">Immunoglobulin domain</keyword>
<feature type="region of interest" description="Disordered" evidence="22">
    <location>
        <begin position="231"/>
        <end position="256"/>
    </location>
</feature>
<feature type="domain" description="Fibronectin type-III" evidence="26">
    <location>
        <begin position="726"/>
        <end position="819"/>
    </location>
</feature>
<keyword evidence="12" id="KW-0524">Neurogenesis</keyword>
<dbReference type="GeneTree" id="ENSGT00940000165371"/>
<dbReference type="GO" id="GO:0009986">
    <property type="term" value="C:cell surface"/>
    <property type="evidence" value="ECO:0007669"/>
    <property type="project" value="UniProtKB-ARBA"/>
</dbReference>
<evidence type="ECO:0000259" key="26">
    <source>
        <dbReference type="PROSITE" id="PS50853"/>
    </source>
</evidence>
<evidence type="ECO:0000256" key="16">
    <source>
        <dbReference type="ARBA" id="ARBA00023180"/>
    </source>
</evidence>
<dbReference type="GO" id="GO:0098632">
    <property type="term" value="F:cell-cell adhesion mediator activity"/>
    <property type="evidence" value="ECO:0007669"/>
    <property type="project" value="TreeGrafter"/>
</dbReference>
<feature type="region of interest" description="Disordered" evidence="22">
    <location>
        <begin position="1215"/>
        <end position="1305"/>
    </location>
</feature>
<evidence type="ECO:0000256" key="22">
    <source>
        <dbReference type="SAM" id="MobiDB-lite"/>
    </source>
</evidence>
<accession>A0AAY4BKD9</accession>
<dbReference type="FunFam" id="2.60.40.10:FF:000367">
    <property type="entry name" value="Neural cell adhesion molecule L1-like protein"/>
    <property type="match status" value="1"/>
</dbReference>
<dbReference type="CDD" id="cd00063">
    <property type="entry name" value="FN3"/>
    <property type="match status" value="5"/>
</dbReference>
<evidence type="ECO:0000313" key="27">
    <source>
        <dbReference type="Ensembl" id="ENSDCDP00010020526.1"/>
    </source>
</evidence>
<keyword evidence="7 23" id="KW-0812">Transmembrane</keyword>
<evidence type="ECO:0000256" key="13">
    <source>
        <dbReference type="ARBA" id="ARBA00022989"/>
    </source>
</evidence>
<keyword evidence="4" id="KW-0217">Developmental protein</keyword>
<dbReference type="Pfam" id="PF13927">
    <property type="entry name" value="Ig_3"/>
    <property type="match status" value="3"/>
</dbReference>
<evidence type="ECO:0000256" key="18">
    <source>
        <dbReference type="ARBA" id="ARBA00023319"/>
    </source>
</evidence>
<dbReference type="Pfam" id="PF00041">
    <property type="entry name" value="fn3"/>
    <property type="match status" value="3"/>
</dbReference>
<dbReference type="FunFam" id="2.60.40.10:FF:000038">
    <property type="entry name" value="Neuronal cell adhesion molecule"/>
    <property type="match status" value="1"/>
</dbReference>
<reference evidence="27" key="3">
    <citation type="submission" date="2025-09" db="UniProtKB">
        <authorList>
            <consortium name="Ensembl"/>
        </authorList>
    </citation>
    <scope>IDENTIFICATION</scope>
</reference>
<proteinExistence type="inferred from homology"/>
<feature type="compositionally biased region" description="Basic and acidic residues" evidence="22">
    <location>
        <begin position="1215"/>
        <end position="1231"/>
    </location>
</feature>
<dbReference type="InterPro" id="IPR007110">
    <property type="entry name" value="Ig-like_dom"/>
</dbReference>
<sequence length="1305" mass="145473">MRLRWGCSLWLLLALSTPTFCFQIPTEVEQQPTITVRSPGSLIALPFDEGFALKCEAKGNPPPVYRWTKDGRDFDPRRDPRLFSEQNTGNFVIPNNRYTTQYQGKYRCYASNKLGTAITEETEFIVPNVPKFPKEVIPPVEVEVGQSTVLECNPPKGIPPLNIYWMTINLQHIEQDERVSMGLNGNLYFSNTLAKDSRGDYCCFAAFPTIRTIVQKNAMAVVVRPVVSYTNESEDNESTAPPIPERHPSLLLPSGDQSEKHIIKGDDLELECIAQGFPTPVIEWTKLGELLPERAALKNFGKLLTLAKIEEEDKGLYACRAKSSAGEASHFFKVSVEEPPQWAFEPPRSQLATIGSDVHIKCSAKGNPTPTITWMMNGELIGDSPTANRKVFGDTIMLHNVQPNDSATYQCEASNPHGTILANANLLVINLAPMVLTNNYLEYSVVQGRDATMNCEVFSSPPATIKWTAVDASKNTNSRRFSVSDNGSLLFRNVVKEDGGQYSCLASNSEGEAAIVARLDVKDPTVIVKHPEDLKIMRGAVAQFTCHAFYDPSLRSEFEIQWEKEGEDYLLRSTEDSGYRYYIDDGILRILNVSHSDEGTYTCIGRTNLDQDQSKAYLTVLDVPDAPENVVLSEPRNRSVKLTWLAADDHHSPITEFIIEYEEDNWEPGRWKELQRVPGNHDAVLLSLHGHINYRFRVSAANDMGTGPPSTLTERCKTPSTAPDRNPDKIKIEGHLPNQMDISWEPLLPIEHNGPGLEYKVSYRRLDVQDVWSEQMVKRHSFVVKNTPVFVPYEVKIQSRNQRGWAPDPKVVTGYSGEDFPMSSPDDVTVEVMNATALRVSWKPVPTSELRGHLGGYSVQWWRTSSLLTAKKIAEDKQSVRVPGNHSRTMIPGLKPFSEYRLSVSVFNTRGSGPNSPQVTFRTPQGVPEKIPILKPTNAQRNSITLVWAPPLESNGVLIGYSLQYQLVNDSLDLDKLQTVNISSPDITQWVLDDLEASSRYKFFLSACTEVGCGPHISEEGTLPAEHLFTTPVVASTETFDLSSFIEDLTTATEPGSTEMRQPYSSTAIAFPVNTSLPTLALSNVRYSINDTFAKISWTVEEKRRDSELYIAYMNHRDGKWKMSEAINASQTFHVIEGLRPGSVYTIRLQVSHWLDNSYIVEEVIQTSGQDSYLRNAGASSKGWFIGVLCAVAVLTLLALIACFVIRNKGGKYSVKEKEERQPDVESKGTNEDACEYSDSDEKPLKGSIHSLDCSDNKEDESGDSLVEYGDGDDEFNEDGSFIGEYSGHRHRGSAEMSGPTSSVA</sequence>
<feature type="chain" id="PRO_5044204014" description="Neural cell adhesion molecule L1" evidence="24">
    <location>
        <begin position="22"/>
        <end position="1305"/>
    </location>
</feature>
<dbReference type="InterPro" id="IPR026966">
    <property type="entry name" value="Neurofascin/L1/NrCAM_C"/>
</dbReference>
<feature type="domain" description="Ig-like" evidence="25">
    <location>
        <begin position="32"/>
        <end position="126"/>
    </location>
</feature>
<dbReference type="FunFam" id="2.60.40.10:FF:000273">
    <property type="entry name" value="contactin-3 isoform X1"/>
    <property type="match status" value="1"/>
</dbReference>
<dbReference type="InterPro" id="IPR036179">
    <property type="entry name" value="Ig-like_dom_sf"/>
</dbReference>